<proteinExistence type="predicted"/>
<dbReference type="InterPro" id="IPR036890">
    <property type="entry name" value="HATPase_C_sf"/>
</dbReference>
<evidence type="ECO:0000259" key="3">
    <source>
        <dbReference type="Pfam" id="PF13581"/>
    </source>
</evidence>
<organism evidence="4 5">
    <name type="scientific">Streptomyces phyllanthi</name>
    <dbReference type="NCBI Taxonomy" id="1803180"/>
    <lineage>
        <taxon>Bacteria</taxon>
        <taxon>Bacillati</taxon>
        <taxon>Actinomycetota</taxon>
        <taxon>Actinomycetes</taxon>
        <taxon>Kitasatosporales</taxon>
        <taxon>Streptomycetaceae</taxon>
        <taxon>Streptomyces</taxon>
    </lineage>
</organism>
<dbReference type="InterPro" id="IPR003594">
    <property type="entry name" value="HATPase_dom"/>
</dbReference>
<accession>A0A5N8W720</accession>
<dbReference type="CDD" id="cd16936">
    <property type="entry name" value="HATPase_RsbW-like"/>
    <property type="match status" value="1"/>
</dbReference>
<evidence type="ECO:0000256" key="2">
    <source>
        <dbReference type="SAM" id="MobiDB-lite"/>
    </source>
</evidence>
<dbReference type="Proteomes" id="UP000326979">
    <property type="component" value="Unassembled WGS sequence"/>
</dbReference>
<dbReference type="Gene3D" id="3.30.565.10">
    <property type="entry name" value="Histidine kinase-like ATPase, C-terminal domain"/>
    <property type="match status" value="1"/>
</dbReference>
<keyword evidence="1" id="KW-0808">Transferase</keyword>
<dbReference type="OrthoDB" id="3872918at2"/>
<name>A0A5N8W720_9ACTN</name>
<comment type="caution">
    <text evidence="4">The sequence shown here is derived from an EMBL/GenBank/DDBJ whole genome shotgun (WGS) entry which is preliminary data.</text>
</comment>
<dbReference type="SUPFAM" id="SSF55874">
    <property type="entry name" value="ATPase domain of HSP90 chaperone/DNA topoisomerase II/histidine kinase"/>
    <property type="match status" value="1"/>
</dbReference>
<protein>
    <submittedName>
        <fullName evidence="4">ATP-binding protein</fullName>
    </submittedName>
</protein>
<feature type="compositionally biased region" description="Low complexity" evidence="2">
    <location>
        <begin position="158"/>
        <end position="170"/>
    </location>
</feature>
<feature type="region of interest" description="Disordered" evidence="2">
    <location>
        <begin position="99"/>
        <end position="124"/>
    </location>
</feature>
<feature type="region of interest" description="Disordered" evidence="2">
    <location>
        <begin position="1"/>
        <end position="24"/>
    </location>
</feature>
<dbReference type="GO" id="GO:0005524">
    <property type="term" value="F:ATP binding"/>
    <property type="evidence" value="ECO:0007669"/>
    <property type="project" value="UniProtKB-KW"/>
</dbReference>
<evidence type="ECO:0000313" key="4">
    <source>
        <dbReference type="EMBL" id="MPY43089.1"/>
    </source>
</evidence>
<keyword evidence="1" id="KW-0418">Kinase</keyword>
<evidence type="ECO:0000313" key="5">
    <source>
        <dbReference type="Proteomes" id="UP000326979"/>
    </source>
</evidence>
<evidence type="ECO:0000256" key="1">
    <source>
        <dbReference type="ARBA" id="ARBA00022527"/>
    </source>
</evidence>
<sequence>MLPRPEATLTTPAPQRPRPDTVPPGTAYVCPISHIPEAVRTLRHRAHALLTRWGLSHDAVDDAVLVISELATNAIDHALPPAELRLSMPEADGRRVLRIEVSDRGPAPRPSSFPDRPDPDENGRGLSIVAALSLRHGTYLASGRATQWADLPAPPHNARPAAPGAKGAGV</sequence>
<dbReference type="RefSeq" id="WP_152787979.1">
    <property type="nucleotide sequence ID" value="NZ_BAABEQ010000035.1"/>
</dbReference>
<reference evidence="4 5" key="1">
    <citation type="submission" date="2019-07" db="EMBL/GenBank/DDBJ databases">
        <title>New species of Amycolatopsis and Streptomyces.</title>
        <authorList>
            <person name="Duangmal K."/>
            <person name="Teo W.F.A."/>
            <person name="Lipun K."/>
        </authorList>
    </citation>
    <scope>NUCLEOTIDE SEQUENCE [LARGE SCALE GENOMIC DNA]</scope>
    <source>
        <strain evidence="4 5">TISTR 2346</strain>
    </source>
</reference>
<keyword evidence="1" id="KW-0723">Serine/threonine-protein kinase</keyword>
<gene>
    <name evidence="4" type="ORF">FNH04_25225</name>
</gene>
<dbReference type="Pfam" id="PF13581">
    <property type="entry name" value="HATPase_c_2"/>
    <property type="match status" value="1"/>
</dbReference>
<dbReference type="EMBL" id="VJZE01000198">
    <property type="protein sequence ID" value="MPY43089.1"/>
    <property type="molecule type" value="Genomic_DNA"/>
</dbReference>
<feature type="domain" description="Histidine kinase/HSP90-like ATPase" evidence="3">
    <location>
        <begin position="36"/>
        <end position="133"/>
    </location>
</feature>
<dbReference type="PANTHER" id="PTHR35526:SF3">
    <property type="entry name" value="ANTI-SIGMA-F FACTOR RSBW"/>
    <property type="match status" value="1"/>
</dbReference>
<dbReference type="PANTHER" id="PTHR35526">
    <property type="entry name" value="ANTI-SIGMA-F FACTOR RSBW-RELATED"/>
    <property type="match status" value="1"/>
</dbReference>
<feature type="region of interest" description="Disordered" evidence="2">
    <location>
        <begin position="148"/>
        <end position="170"/>
    </location>
</feature>
<keyword evidence="4" id="KW-0067">ATP-binding</keyword>
<dbReference type="AlphaFoldDB" id="A0A5N8W720"/>
<dbReference type="GO" id="GO:0004674">
    <property type="term" value="F:protein serine/threonine kinase activity"/>
    <property type="evidence" value="ECO:0007669"/>
    <property type="project" value="UniProtKB-KW"/>
</dbReference>
<keyword evidence="4" id="KW-0547">Nucleotide-binding</keyword>
<dbReference type="InterPro" id="IPR050267">
    <property type="entry name" value="Anti-sigma-factor_SerPK"/>
</dbReference>
<keyword evidence="5" id="KW-1185">Reference proteome</keyword>